<evidence type="ECO:0000256" key="1">
    <source>
        <dbReference type="SAM" id="MobiDB-lite"/>
    </source>
</evidence>
<dbReference type="AlphaFoldDB" id="A0A9Q9ST72"/>
<evidence type="ECO:0000313" key="2">
    <source>
        <dbReference type="EMBL" id="WAN69192.1"/>
    </source>
</evidence>
<organism evidence="2">
    <name type="scientific">Moorena producens (strain JHB)</name>
    <dbReference type="NCBI Taxonomy" id="1454205"/>
    <lineage>
        <taxon>Bacteria</taxon>
        <taxon>Bacillati</taxon>
        <taxon>Cyanobacteriota</taxon>
        <taxon>Cyanophyceae</taxon>
        <taxon>Coleofasciculales</taxon>
        <taxon>Coleofasciculaceae</taxon>
        <taxon>Moorena</taxon>
    </lineage>
</organism>
<sequence>MAKRPRYANNLGQKATLREQPWPKGHATRTTLAKRPRYANNPR</sequence>
<feature type="region of interest" description="Disordered" evidence="1">
    <location>
        <begin position="1"/>
        <end position="43"/>
    </location>
</feature>
<name>A0A9Q9ST72_MOOP1</name>
<accession>A0A9Q9ST72</accession>
<gene>
    <name evidence="2" type="ORF">BJP36_43310</name>
</gene>
<dbReference type="EMBL" id="CP017708">
    <property type="protein sequence ID" value="WAN69192.1"/>
    <property type="molecule type" value="Genomic_DNA"/>
</dbReference>
<reference evidence="2" key="2">
    <citation type="submission" date="2022-10" db="EMBL/GenBank/DDBJ databases">
        <authorList>
            <person name="Ngo T.-E."/>
        </authorList>
    </citation>
    <scope>NUCLEOTIDE SEQUENCE</scope>
    <source>
        <strain evidence="2">JHB</strain>
    </source>
</reference>
<reference evidence="2" key="1">
    <citation type="journal article" date="2017" name="Proc. Natl. Acad. Sci. U.S.A.">
        <title>Comparative genomics uncovers the prolific and distinctive metabolic potential of the cyanobacterial genus Moorea.</title>
        <authorList>
            <person name="Leao T."/>
            <person name="Castelao G."/>
            <person name="Korobeynikov A."/>
            <person name="Monroe E.A."/>
            <person name="Podell S."/>
            <person name="Glukhov E."/>
            <person name="Allen E.E."/>
            <person name="Gerwick W.H."/>
            <person name="Gerwick L."/>
        </authorList>
    </citation>
    <scope>NUCLEOTIDE SEQUENCE</scope>
    <source>
        <strain evidence="2">JHB</strain>
    </source>
</reference>
<proteinExistence type="predicted"/>
<dbReference type="Proteomes" id="UP000176944">
    <property type="component" value="Chromosome"/>
</dbReference>
<protein>
    <submittedName>
        <fullName evidence="2">Uncharacterized protein</fullName>
    </submittedName>
</protein>